<dbReference type="PANTHER" id="PTHR48111:SF1">
    <property type="entry name" value="TWO-COMPONENT RESPONSE REGULATOR ORR33"/>
    <property type="match status" value="1"/>
</dbReference>
<keyword evidence="1 6" id="KW-0597">Phosphoprotein</keyword>
<reference evidence="10 11" key="1">
    <citation type="journal article" date="2015" name="Genome Announc.">
        <title>Draft Genome of the Euendolithic (true boring) Cyanobacterium Mastigocoleus testarum strain BC008.</title>
        <authorList>
            <person name="Guida B.S."/>
            <person name="Garcia-Pichel F."/>
        </authorList>
    </citation>
    <scope>NUCLEOTIDE SEQUENCE [LARGE SCALE GENOMIC DNA]</scope>
    <source>
        <strain evidence="10 11">BC008</strain>
    </source>
</reference>
<evidence type="ECO:0000256" key="3">
    <source>
        <dbReference type="ARBA" id="ARBA00023015"/>
    </source>
</evidence>
<dbReference type="Proteomes" id="UP000053372">
    <property type="component" value="Unassembled WGS sequence"/>
</dbReference>
<dbReference type="PANTHER" id="PTHR48111">
    <property type="entry name" value="REGULATOR OF RPOS"/>
    <property type="match status" value="1"/>
</dbReference>
<dbReference type="SUPFAM" id="SSF52540">
    <property type="entry name" value="P-loop containing nucleoside triphosphate hydrolases"/>
    <property type="match status" value="1"/>
</dbReference>
<sequence>MINPENLLELAETVIYSKTNIYCSDLQRGILVTTLRGERKTYEQLADEYGYSAKYLKQDVAPKLWHLLSEALGKKVTKSNARAILEQEMRRNQNSSSLEIKQSAFNAINPLAVNEATTSSLRAASTSEAKLQILTHASILLVDDKPENLNLLSNILEEQGYEVRQVNNGNLALQTASLATPDLILLDIRVPELDAYSICQKFKSDPKTQDIPVIFVTALDESWDKVKAFSIGGIDCITKPFRVAEVLARVENQLRIQKFQKGLKAENTQLQEANQELQRLVTSESLTQIGNPYKFDESLLINLEYPDNTVSLDSPFYITRTPSEQLSCEQILKPGSLTRIQAPRKMGKSSLLLRIMKFAQQQNYKTVKIDFQEADRAAYTSLNKFLRWFCANIGRQLQLPPLLDQYWDEEMGSKVSCGIYFEGYLLKQIETPIVLVLNEVNLVFEYLNIAEEFLSLLCFWHEKSRQSIEFQKLRLVVAHSTEINLSLDINKSPFNLGLPIKLSEFNLKQVQDLIKRHGLNLISEDKVKQLIDMVGGHPYLVRIALYHLARKEITLEEFLKQAPTQGGIYGRILRHHWEIIQKKPALSTALKQILMTNESISLEPILSHQLESMGLIKLDGDRAYISCQMYRLYFNNQYQQKENTL</sequence>
<evidence type="ECO:0000313" key="10">
    <source>
        <dbReference type="EMBL" id="KST70178.1"/>
    </source>
</evidence>
<dbReference type="SUPFAM" id="SSF52172">
    <property type="entry name" value="CheY-like"/>
    <property type="match status" value="1"/>
</dbReference>
<dbReference type="EMBL" id="LMTZ01000002">
    <property type="protein sequence ID" value="KST70178.1"/>
    <property type="molecule type" value="Genomic_DNA"/>
</dbReference>
<evidence type="ECO:0000313" key="9">
    <source>
        <dbReference type="EMBL" id="KST66840.1"/>
    </source>
</evidence>
<dbReference type="CDD" id="cd19920">
    <property type="entry name" value="REC_PA4781-like"/>
    <property type="match status" value="1"/>
</dbReference>
<protein>
    <recommendedName>
        <fullName evidence="8">Response regulatory domain-containing protein</fullName>
    </recommendedName>
</protein>
<dbReference type="Pfam" id="PF26355">
    <property type="entry name" value="HTH_VMAP-M9"/>
    <property type="match status" value="1"/>
</dbReference>
<dbReference type="Pfam" id="PF00072">
    <property type="entry name" value="Response_reg"/>
    <property type="match status" value="1"/>
</dbReference>
<gene>
    <name evidence="9" type="ORF">BC008_27005</name>
    <name evidence="10" type="ORF">BC008_36610</name>
</gene>
<organism evidence="10 11">
    <name type="scientific">Mastigocoleus testarum BC008</name>
    <dbReference type="NCBI Taxonomy" id="371196"/>
    <lineage>
        <taxon>Bacteria</taxon>
        <taxon>Bacillati</taxon>
        <taxon>Cyanobacteriota</taxon>
        <taxon>Cyanophyceae</taxon>
        <taxon>Nostocales</taxon>
        <taxon>Hapalosiphonaceae</taxon>
        <taxon>Mastigocoleus</taxon>
    </lineage>
</organism>
<evidence type="ECO:0000256" key="1">
    <source>
        <dbReference type="ARBA" id="ARBA00022553"/>
    </source>
</evidence>
<keyword evidence="3" id="KW-0805">Transcription regulation</keyword>
<feature type="modified residue" description="4-aspartylphosphate" evidence="6">
    <location>
        <position position="187"/>
    </location>
</feature>
<evidence type="ECO:0000256" key="7">
    <source>
        <dbReference type="SAM" id="Coils"/>
    </source>
</evidence>
<evidence type="ECO:0000256" key="4">
    <source>
        <dbReference type="ARBA" id="ARBA00023125"/>
    </source>
</evidence>
<dbReference type="RefSeq" id="WP_058182975.1">
    <property type="nucleotide sequence ID" value="NZ_LMTZ01000002.1"/>
</dbReference>
<proteinExistence type="predicted"/>
<evidence type="ECO:0000256" key="2">
    <source>
        <dbReference type="ARBA" id="ARBA00023012"/>
    </source>
</evidence>
<evidence type="ECO:0000313" key="11">
    <source>
        <dbReference type="Proteomes" id="UP000053372"/>
    </source>
</evidence>
<comment type="caution">
    <text evidence="10">The sequence shown here is derived from an EMBL/GenBank/DDBJ whole genome shotgun (WGS) entry which is preliminary data.</text>
</comment>
<dbReference type="Pfam" id="PF14516">
    <property type="entry name" value="AAA_35"/>
    <property type="match status" value="1"/>
</dbReference>
<dbReference type="AlphaFoldDB" id="A0A0V8A090"/>
<name>A0A0V8A090_9CYAN</name>
<evidence type="ECO:0000259" key="8">
    <source>
        <dbReference type="PROSITE" id="PS50110"/>
    </source>
</evidence>
<dbReference type="GO" id="GO:0006355">
    <property type="term" value="P:regulation of DNA-templated transcription"/>
    <property type="evidence" value="ECO:0007669"/>
    <property type="project" value="TreeGrafter"/>
</dbReference>
<keyword evidence="2" id="KW-0902">Two-component regulatory system</keyword>
<evidence type="ECO:0000256" key="5">
    <source>
        <dbReference type="ARBA" id="ARBA00023163"/>
    </source>
</evidence>
<keyword evidence="11" id="KW-1185">Reference proteome</keyword>
<dbReference type="InterPro" id="IPR011006">
    <property type="entry name" value="CheY-like_superfamily"/>
</dbReference>
<dbReference type="GO" id="GO:0000976">
    <property type="term" value="F:transcription cis-regulatory region binding"/>
    <property type="evidence" value="ECO:0007669"/>
    <property type="project" value="TreeGrafter"/>
</dbReference>
<dbReference type="Gene3D" id="3.40.50.300">
    <property type="entry name" value="P-loop containing nucleotide triphosphate hydrolases"/>
    <property type="match status" value="1"/>
</dbReference>
<evidence type="ECO:0000256" key="6">
    <source>
        <dbReference type="PROSITE-ProRule" id="PRU00169"/>
    </source>
</evidence>
<dbReference type="InterPro" id="IPR039420">
    <property type="entry name" value="WalR-like"/>
</dbReference>
<dbReference type="EMBL" id="LMTZ01000093">
    <property type="protein sequence ID" value="KST66840.1"/>
    <property type="molecule type" value="Genomic_DNA"/>
</dbReference>
<dbReference type="PROSITE" id="PS50110">
    <property type="entry name" value="RESPONSE_REGULATORY"/>
    <property type="match status" value="1"/>
</dbReference>
<keyword evidence="4" id="KW-0238">DNA-binding</keyword>
<feature type="coiled-coil region" evidence="7">
    <location>
        <begin position="256"/>
        <end position="283"/>
    </location>
</feature>
<dbReference type="Gene3D" id="3.40.50.2300">
    <property type="match status" value="1"/>
</dbReference>
<dbReference type="InterPro" id="IPR001789">
    <property type="entry name" value="Sig_transdc_resp-reg_receiver"/>
</dbReference>
<dbReference type="GO" id="GO:0000156">
    <property type="term" value="F:phosphorelay response regulator activity"/>
    <property type="evidence" value="ECO:0007669"/>
    <property type="project" value="TreeGrafter"/>
</dbReference>
<dbReference type="GO" id="GO:0005829">
    <property type="term" value="C:cytosol"/>
    <property type="evidence" value="ECO:0007669"/>
    <property type="project" value="TreeGrafter"/>
</dbReference>
<dbReference type="InterPro" id="IPR027417">
    <property type="entry name" value="P-loop_NTPase"/>
</dbReference>
<dbReference type="GO" id="GO:0032993">
    <property type="term" value="C:protein-DNA complex"/>
    <property type="evidence" value="ECO:0007669"/>
    <property type="project" value="TreeGrafter"/>
</dbReference>
<accession>A0A0V8A090</accession>
<dbReference type="InterPro" id="IPR058651">
    <property type="entry name" value="HTH_VMAP-M9"/>
</dbReference>
<keyword evidence="5" id="KW-0804">Transcription</keyword>
<keyword evidence="7" id="KW-0175">Coiled coil</keyword>
<feature type="domain" description="Response regulatory" evidence="8">
    <location>
        <begin position="138"/>
        <end position="254"/>
    </location>
</feature>
<dbReference type="SMART" id="SM00448">
    <property type="entry name" value="REC"/>
    <property type="match status" value="1"/>
</dbReference>